<dbReference type="InterPro" id="IPR048395">
    <property type="entry name" value="Glyco_hydro_31_C"/>
</dbReference>
<reference evidence="8 9" key="1">
    <citation type="submission" date="2023-04" db="EMBL/GenBank/DDBJ databases">
        <title>Marinobulbifer ophiurae gen. nov., sp. Nov., isolate from tissue of brittle star Ophioplocus japonicus.</title>
        <authorList>
            <person name="Kawano K."/>
            <person name="Sawayama S."/>
            <person name="Nakagawa S."/>
        </authorList>
    </citation>
    <scope>NUCLEOTIDE SEQUENCE [LARGE SCALE GENOMIC DNA]</scope>
    <source>
        <strain evidence="8 9">NKW57</strain>
    </source>
</reference>
<evidence type="ECO:0000259" key="5">
    <source>
        <dbReference type="Pfam" id="PF13802"/>
    </source>
</evidence>
<feature type="domain" description="Glycosyl hydrolase family 31 C-terminal" evidence="7">
    <location>
        <begin position="574"/>
        <end position="656"/>
    </location>
</feature>
<dbReference type="Pfam" id="PF21365">
    <property type="entry name" value="Glyco_hydro_31_3rd"/>
    <property type="match status" value="1"/>
</dbReference>
<dbReference type="EMBL" id="BSYJ01000004">
    <property type="protein sequence ID" value="GMG88049.1"/>
    <property type="molecule type" value="Genomic_DNA"/>
</dbReference>
<dbReference type="CDD" id="cd14752">
    <property type="entry name" value="GH31_N"/>
    <property type="match status" value="1"/>
</dbReference>
<gene>
    <name evidence="8" type="ORF">MNKW57_23700</name>
</gene>
<evidence type="ECO:0000313" key="9">
    <source>
        <dbReference type="Proteomes" id="UP001224392"/>
    </source>
</evidence>
<keyword evidence="2 8" id="KW-0378">Hydrolase</keyword>
<comment type="caution">
    <text evidence="8">The sequence shown here is derived from an EMBL/GenBank/DDBJ whole genome shotgun (WGS) entry which is preliminary data.</text>
</comment>
<evidence type="ECO:0000259" key="4">
    <source>
        <dbReference type="Pfam" id="PF01055"/>
    </source>
</evidence>
<dbReference type="InterPro" id="IPR033403">
    <property type="entry name" value="DUF5110"/>
</dbReference>
<dbReference type="Gene3D" id="2.60.40.1760">
    <property type="entry name" value="glycosyl hydrolase (family 31)"/>
    <property type="match status" value="1"/>
</dbReference>
<keyword evidence="2" id="KW-0326">Glycosidase</keyword>
<dbReference type="Proteomes" id="UP001224392">
    <property type="component" value="Unassembled WGS sequence"/>
</dbReference>
<dbReference type="InterPro" id="IPR017853">
    <property type="entry name" value="GH"/>
</dbReference>
<dbReference type="SUPFAM" id="SSF74650">
    <property type="entry name" value="Galactose mutarotase-like"/>
    <property type="match status" value="1"/>
</dbReference>
<dbReference type="PANTHER" id="PTHR22762">
    <property type="entry name" value="ALPHA-GLUCOSIDASE"/>
    <property type="match status" value="1"/>
</dbReference>
<name>A0ABQ6M133_9GAMM</name>
<evidence type="ECO:0000256" key="2">
    <source>
        <dbReference type="RuleBase" id="RU361185"/>
    </source>
</evidence>
<dbReference type="InterPro" id="IPR013780">
    <property type="entry name" value="Glyco_hydro_b"/>
</dbReference>
<dbReference type="Pfam" id="PF17137">
    <property type="entry name" value="DUF5110"/>
    <property type="match status" value="1"/>
</dbReference>
<dbReference type="Gene3D" id="2.60.40.1180">
    <property type="entry name" value="Golgi alpha-mannosidase II"/>
    <property type="match status" value="2"/>
</dbReference>
<dbReference type="Gene3D" id="3.20.20.80">
    <property type="entry name" value="Glycosidases"/>
    <property type="match status" value="1"/>
</dbReference>
<evidence type="ECO:0000259" key="6">
    <source>
        <dbReference type="Pfam" id="PF17137"/>
    </source>
</evidence>
<accession>A0ABQ6M133</accession>
<keyword evidence="9" id="KW-1185">Reference proteome</keyword>
<proteinExistence type="inferred from homology"/>
<organism evidence="8 9">
    <name type="scientific">Biformimicrobium ophioploci</name>
    <dbReference type="NCBI Taxonomy" id="3036711"/>
    <lineage>
        <taxon>Bacteria</taxon>
        <taxon>Pseudomonadati</taxon>
        <taxon>Pseudomonadota</taxon>
        <taxon>Gammaproteobacteria</taxon>
        <taxon>Cellvibrionales</taxon>
        <taxon>Microbulbiferaceae</taxon>
        <taxon>Biformimicrobium</taxon>
    </lineage>
</organism>
<evidence type="ECO:0000256" key="1">
    <source>
        <dbReference type="ARBA" id="ARBA00007806"/>
    </source>
</evidence>
<feature type="domain" description="Glycoside hydrolase family 31 N-terminal" evidence="5">
    <location>
        <begin position="45"/>
        <end position="203"/>
    </location>
</feature>
<dbReference type="SUPFAM" id="SSF51445">
    <property type="entry name" value="(Trans)glycosidases"/>
    <property type="match status" value="1"/>
</dbReference>
<evidence type="ECO:0000259" key="7">
    <source>
        <dbReference type="Pfam" id="PF21365"/>
    </source>
</evidence>
<comment type="similarity">
    <text evidence="1 2">Belongs to the glycosyl hydrolase 31 family.</text>
</comment>
<dbReference type="RefSeq" id="WP_285764655.1">
    <property type="nucleotide sequence ID" value="NZ_BSYJ01000004.1"/>
</dbReference>
<feature type="chain" id="PRO_5047402399" evidence="3">
    <location>
        <begin position="21"/>
        <end position="792"/>
    </location>
</feature>
<feature type="signal peptide" evidence="3">
    <location>
        <begin position="1"/>
        <end position="20"/>
    </location>
</feature>
<dbReference type="InterPro" id="IPR025887">
    <property type="entry name" value="Glyco_hydro_31_N_dom"/>
</dbReference>
<feature type="domain" description="DUF5110" evidence="6">
    <location>
        <begin position="674"/>
        <end position="747"/>
    </location>
</feature>
<dbReference type="Pfam" id="PF01055">
    <property type="entry name" value="Glyco_hydro_31_2nd"/>
    <property type="match status" value="1"/>
</dbReference>
<dbReference type="GO" id="GO:0016787">
    <property type="term" value="F:hydrolase activity"/>
    <property type="evidence" value="ECO:0007669"/>
    <property type="project" value="UniProtKB-KW"/>
</dbReference>
<dbReference type="Pfam" id="PF13802">
    <property type="entry name" value="Gal_mutarotas_2"/>
    <property type="match status" value="1"/>
</dbReference>
<evidence type="ECO:0000313" key="8">
    <source>
        <dbReference type="EMBL" id="GMG88049.1"/>
    </source>
</evidence>
<protein>
    <submittedName>
        <fullName evidence="8">Glycoside hydrolase family 31 protein</fullName>
    </submittedName>
</protein>
<dbReference type="InterPro" id="IPR000322">
    <property type="entry name" value="Glyco_hydro_31_TIM"/>
</dbReference>
<keyword evidence="3" id="KW-0732">Signal</keyword>
<dbReference type="SUPFAM" id="SSF51011">
    <property type="entry name" value="Glycosyl hydrolase domain"/>
    <property type="match status" value="1"/>
</dbReference>
<evidence type="ECO:0000256" key="3">
    <source>
        <dbReference type="SAM" id="SignalP"/>
    </source>
</evidence>
<sequence length="792" mass="89402">MRLKSFFVMLALATSLPLVAQDYAGHQLDSNVLQIRTDAPDNTSVRIRALNAHAFEVHYSAEGVRQLPSYALKEGLQASAVELQERDDRLIVDAGAIRAEIRKAPLQIAFYRGDELLLREEAGFFAHDTMRGFRFALSPGEKLLGGGERVMGMDRRGQRMPLYNRAHYGYETESEQMYFSLPAVMSDRKYLLLFDNSASGHLDIGKTEADVLQFEAVAGRTGYVVVAGENYPDLIGNYTAVTGAQPLPPRWALGNFASRFGYRSEKEVREVVAKFREEDFPLDAVVLDIFWFGPDIKGHMGTLDWDRNAFPNAEQMIADFQADGINTILVTEPFILTSSKRWDDAVAADVLAKDLAGRPKTFDFYFGNTGLVDVFDEKAADWFWNINKGLLEQGVAGIWGDLGEPEVHPSDTIHAVGPADAVHNAYGHKWAQLLYENHEREFAEQRPFIMMRAGFPGSQRFGMIPWTGDVNRTWGGLKPQVELALQMGLMGFGYIHSDLGGFAGGEKFDRELYIRWLQYGVFQPVYRPHAQEHIAPEPVLHDRKTRNILREYVKLRYRLLPYNYTLAYQNAVSGMPLMRPLFFEDESLFDYTDAYLWGDAFLVAPVKESGLRRVPVRLPAGAWFDFWSGERYEGDREISVRVKLDTIPVLVRAGSLVPMVDAVRTTRDYSTEKLQLHYWADESMTESSAELFDDDGRTHKSIDKGEFELLTFGADRKGAALTLSMKKSGKGFSGAPQQREISVTVHNWPQVPGAVQLEGEPVEFEYDRKLRTLTFTVQWQGGAQDIKISPAE</sequence>
<dbReference type="PANTHER" id="PTHR22762:SF120">
    <property type="entry name" value="HETEROGLYCAN GLUCOSIDASE 1"/>
    <property type="match status" value="1"/>
</dbReference>
<dbReference type="CDD" id="cd06598">
    <property type="entry name" value="GH31_transferase_CtsZ"/>
    <property type="match status" value="1"/>
</dbReference>
<feature type="domain" description="Glycoside hydrolase family 31 TIM barrel" evidence="4">
    <location>
        <begin position="246"/>
        <end position="566"/>
    </location>
</feature>
<dbReference type="InterPro" id="IPR011013">
    <property type="entry name" value="Gal_mutarotase_sf_dom"/>
</dbReference>